<dbReference type="AlphaFoldDB" id="A0A9X2PGI2"/>
<keyword evidence="1" id="KW-0812">Transmembrane</keyword>
<gene>
    <name evidence="2" type="ORF">NVS89_16000</name>
</gene>
<keyword evidence="3" id="KW-1185">Reference proteome</keyword>
<accession>A0A9X2PGI2</accession>
<proteinExistence type="predicted"/>
<reference evidence="2" key="1">
    <citation type="submission" date="2022-08" db="EMBL/GenBank/DDBJ databases">
        <authorList>
            <person name="Li F."/>
        </authorList>
    </citation>
    <scope>NUCLEOTIDE SEQUENCE</scope>
    <source>
        <strain evidence="2">MQZ15Z-1</strain>
    </source>
</reference>
<keyword evidence="1" id="KW-0472">Membrane</keyword>
<evidence type="ECO:0000313" key="3">
    <source>
        <dbReference type="Proteomes" id="UP001151088"/>
    </source>
</evidence>
<dbReference type="RefSeq" id="WP_258733765.1">
    <property type="nucleotide sequence ID" value="NZ_JANTHZ010000007.1"/>
</dbReference>
<keyword evidence="1" id="KW-1133">Transmembrane helix</keyword>
<dbReference type="EMBL" id="JANTHZ010000007">
    <property type="protein sequence ID" value="MCS0496606.1"/>
    <property type="molecule type" value="Genomic_DNA"/>
</dbReference>
<sequence length="50" mass="6113">MQFVRPRRRICEFLFRFPEARSPMHPIFSVVLRVALVLFTIWLLVRLFAH</sequence>
<protein>
    <submittedName>
        <fullName evidence="2">Uncharacterized protein</fullName>
    </submittedName>
</protein>
<comment type="caution">
    <text evidence="2">The sequence shown here is derived from an EMBL/GenBank/DDBJ whole genome shotgun (WGS) entry which is preliminary data.</text>
</comment>
<name>A0A9X2PGI2_9HYPH</name>
<organism evidence="2 3">
    <name type="scientific">Ancylobacter mangrovi</name>
    <dbReference type="NCBI Taxonomy" id="2972472"/>
    <lineage>
        <taxon>Bacteria</taxon>
        <taxon>Pseudomonadati</taxon>
        <taxon>Pseudomonadota</taxon>
        <taxon>Alphaproteobacteria</taxon>
        <taxon>Hyphomicrobiales</taxon>
        <taxon>Xanthobacteraceae</taxon>
        <taxon>Ancylobacter</taxon>
    </lineage>
</organism>
<feature type="transmembrane region" description="Helical" evidence="1">
    <location>
        <begin position="30"/>
        <end position="49"/>
    </location>
</feature>
<dbReference type="Proteomes" id="UP001151088">
    <property type="component" value="Unassembled WGS sequence"/>
</dbReference>
<evidence type="ECO:0000256" key="1">
    <source>
        <dbReference type="SAM" id="Phobius"/>
    </source>
</evidence>
<evidence type="ECO:0000313" key="2">
    <source>
        <dbReference type="EMBL" id="MCS0496606.1"/>
    </source>
</evidence>